<evidence type="ECO:0000313" key="3">
    <source>
        <dbReference type="Proteomes" id="UP000634136"/>
    </source>
</evidence>
<organism evidence="2 3">
    <name type="scientific">Senna tora</name>
    <dbReference type="NCBI Taxonomy" id="362788"/>
    <lineage>
        <taxon>Eukaryota</taxon>
        <taxon>Viridiplantae</taxon>
        <taxon>Streptophyta</taxon>
        <taxon>Embryophyta</taxon>
        <taxon>Tracheophyta</taxon>
        <taxon>Spermatophyta</taxon>
        <taxon>Magnoliopsida</taxon>
        <taxon>eudicotyledons</taxon>
        <taxon>Gunneridae</taxon>
        <taxon>Pentapetalae</taxon>
        <taxon>rosids</taxon>
        <taxon>fabids</taxon>
        <taxon>Fabales</taxon>
        <taxon>Fabaceae</taxon>
        <taxon>Caesalpinioideae</taxon>
        <taxon>Cassia clade</taxon>
        <taxon>Senna</taxon>
    </lineage>
</organism>
<comment type="caution">
    <text evidence="2">The sequence shown here is derived from an EMBL/GenBank/DDBJ whole genome shotgun (WGS) entry which is preliminary data.</text>
</comment>
<proteinExistence type="predicted"/>
<sequence length="74" mass="8209">MTKNSTTNASTLKVHSSMSQAKTQFCKVKKSCGDEAEPKATAKNVNLVKICKNFDIKMHCIAIEHQHKAKVHIP</sequence>
<dbReference type="Proteomes" id="UP000634136">
    <property type="component" value="Unassembled WGS sequence"/>
</dbReference>
<keyword evidence="3" id="KW-1185">Reference proteome</keyword>
<gene>
    <name evidence="2" type="ORF">G2W53_022592</name>
</gene>
<protein>
    <submittedName>
        <fullName evidence="2">Uncharacterized protein</fullName>
    </submittedName>
</protein>
<dbReference type="EMBL" id="JAAIUW010000007">
    <property type="protein sequence ID" value="KAF7824448.1"/>
    <property type="molecule type" value="Genomic_DNA"/>
</dbReference>
<dbReference type="AlphaFoldDB" id="A0A834WKN2"/>
<evidence type="ECO:0000256" key="1">
    <source>
        <dbReference type="SAM" id="MobiDB-lite"/>
    </source>
</evidence>
<accession>A0A834WKN2</accession>
<name>A0A834WKN2_9FABA</name>
<reference evidence="2" key="1">
    <citation type="submission" date="2020-09" db="EMBL/GenBank/DDBJ databases">
        <title>Genome-Enabled Discovery of Anthraquinone Biosynthesis in Senna tora.</title>
        <authorList>
            <person name="Kang S.-H."/>
            <person name="Pandey R.P."/>
            <person name="Lee C.-M."/>
            <person name="Sim J.-S."/>
            <person name="Jeong J.-T."/>
            <person name="Choi B.-S."/>
            <person name="Jung M."/>
            <person name="Ginzburg D."/>
            <person name="Zhao K."/>
            <person name="Won S.Y."/>
            <person name="Oh T.-J."/>
            <person name="Yu Y."/>
            <person name="Kim N.-H."/>
            <person name="Lee O.R."/>
            <person name="Lee T.-H."/>
            <person name="Bashyal P."/>
            <person name="Kim T.-S."/>
            <person name="Lee W.-H."/>
            <person name="Kawkins C."/>
            <person name="Kim C.-K."/>
            <person name="Kim J.S."/>
            <person name="Ahn B.O."/>
            <person name="Rhee S.Y."/>
            <person name="Sohng J.K."/>
        </authorList>
    </citation>
    <scope>NUCLEOTIDE SEQUENCE</scope>
    <source>
        <tissue evidence="2">Leaf</tissue>
    </source>
</reference>
<feature type="region of interest" description="Disordered" evidence="1">
    <location>
        <begin position="1"/>
        <end position="20"/>
    </location>
</feature>
<evidence type="ECO:0000313" key="2">
    <source>
        <dbReference type="EMBL" id="KAF7824448.1"/>
    </source>
</evidence>